<evidence type="ECO:0000256" key="9">
    <source>
        <dbReference type="ARBA" id="ARBA00022989"/>
    </source>
</evidence>
<evidence type="ECO:0000256" key="3">
    <source>
        <dbReference type="ARBA" id="ARBA00022519"/>
    </source>
</evidence>
<reference evidence="19 20" key="1">
    <citation type="submission" date="2019-02" db="EMBL/GenBank/DDBJ databases">
        <title>Deep-cultivation of Planctomycetes and their phenomic and genomic characterization uncovers novel biology.</title>
        <authorList>
            <person name="Wiegand S."/>
            <person name="Jogler M."/>
            <person name="Boedeker C."/>
            <person name="Pinto D."/>
            <person name="Vollmers J."/>
            <person name="Rivas-Marin E."/>
            <person name="Kohn T."/>
            <person name="Peeters S.H."/>
            <person name="Heuer A."/>
            <person name="Rast P."/>
            <person name="Oberbeckmann S."/>
            <person name="Bunk B."/>
            <person name="Jeske O."/>
            <person name="Meyerdierks A."/>
            <person name="Storesund J.E."/>
            <person name="Kallscheuer N."/>
            <person name="Luecker S."/>
            <person name="Lage O.M."/>
            <person name="Pohl T."/>
            <person name="Merkel B.J."/>
            <person name="Hornburger P."/>
            <person name="Mueller R.-W."/>
            <person name="Bruemmer F."/>
            <person name="Labrenz M."/>
            <person name="Spormann A.M."/>
            <person name="Op den Camp H."/>
            <person name="Overmann J."/>
            <person name="Amann R."/>
            <person name="Jetten M.S.M."/>
            <person name="Mascher T."/>
            <person name="Medema M.H."/>
            <person name="Devos D.P."/>
            <person name="Kaster A.-K."/>
            <person name="Ovreas L."/>
            <person name="Rohde M."/>
            <person name="Galperin M.Y."/>
            <person name="Jogler C."/>
        </authorList>
    </citation>
    <scope>NUCLEOTIDE SEQUENCE [LARGE SCALE GENOMIC DNA]</scope>
    <source>
        <strain evidence="19 20">Pla133</strain>
    </source>
</reference>
<keyword evidence="10 16" id="KW-0520">NAD</keyword>
<dbReference type="AlphaFoldDB" id="A0A518BKL5"/>
<comment type="cofactor">
    <cofactor evidence="16 17">
        <name>FMN</name>
        <dbReference type="ChEBI" id="CHEBI:58210"/>
    </cofactor>
</comment>
<keyword evidence="8 16" id="KW-1278">Translocase</keyword>
<comment type="subunit">
    <text evidence="16 17">Composed of six subunits; NqrA, NqrB, NqrC, NqrD, NqrE and NqrF.</text>
</comment>
<dbReference type="GO" id="GO:0005886">
    <property type="term" value="C:plasma membrane"/>
    <property type="evidence" value="ECO:0007669"/>
    <property type="project" value="UniProtKB-SubCell"/>
</dbReference>
<keyword evidence="3" id="KW-0997">Cell inner membrane</keyword>
<keyword evidence="15 16" id="KW-0739">Sodium transport</keyword>
<comment type="subcellular location">
    <subcellularLocation>
        <location evidence="16">Cell membrane</location>
        <topology evidence="16">Single-pass membrane protein</topology>
    </subcellularLocation>
</comment>
<comment type="catalytic activity">
    <reaction evidence="16 17">
        <text>a ubiquinone + n Na(+)(in) + NADH + H(+) = a ubiquinol + n Na(+)(out) + NAD(+)</text>
        <dbReference type="Rhea" id="RHEA:47748"/>
        <dbReference type="Rhea" id="RHEA-COMP:9565"/>
        <dbReference type="Rhea" id="RHEA-COMP:9566"/>
        <dbReference type="ChEBI" id="CHEBI:15378"/>
        <dbReference type="ChEBI" id="CHEBI:16389"/>
        <dbReference type="ChEBI" id="CHEBI:17976"/>
        <dbReference type="ChEBI" id="CHEBI:29101"/>
        <dbReference type="ChEBI" id="CHEBI:57540"/>
        <dbReference type="ChEBI" id="CHEBI:57945"/>
        <dbReference type="EC" id="7.2.1.1"/>
    </reaction>
</comment>
<dbReference type="Proteomes" id="UP000316921">
    <property type="component" value="Chromosome"/>
</dbReference>
<evidence type="ECO:0000256" key="1">
    <source>
        <dbReference type="ARBA" id="ARBA00022448"/>
    </source>
</evidence>
<keyword evidence="12 16" id="KW-0406">Ion transport</keyword>
<evidence type="ECO:0000256" key="4">
    <source>
        <dbReference type="ARBA" id="ARBA00022553"/>
    </source>
</evidence>
<keyword evidence="11 16" id="KW-0915">Sodium</keyword>
<comment type="caution">
    <text evidence="16">Lacks conserved residue(s) required for the propagation of feature annotation.</text>
</comment>
<feature type="modified residue" description="FMN phosphoryl threonine" evidence="16">
    <location>
        <position position="225"/>
    </location>
</feature>
<proteinExistence type="inferred from homology"/>
<feature type="domain" description="FMN-binding" evidence="18">
    <location>
        <begin position="145"/>
        <end position="242"/>
    </location>
</feature>
<evidence type="ECO:0000256" key="17">
    <source>
        <dbReference type="PIRNR" id="PIRNR009437"/>
    </source>
</evidence>
<evidence type="ECO:0000313" key="19">
    <source>
        <dbReference type="EMBL" id="QDU67515.1"/>
    </source>
</evidence>
<evidence type="ECO:0000256" key="6">
    <source>
        <dbReference type="ARBA" id="ARBA00022643"/>
    </source>
</evidence>
<keyword evidence="19" id="KW-0560">Oxidoreductase</keyword>
<evidence type="ECO:0000256" key="10">
    <source>
        <dbReference type="ARBA" id="ARBA00023027"/>
    </source>
</evidence>
<dbReference type="KEGG" id="pbap:Pla133_26020"/>
<evidence type="ECO:0000256" key="2">
    <source>
        <dbReference type="ARBA" id="ARBA00022475"/>
    </source>
</evidence>
<dbReference type="SMART" id="SM00900">
    <property type="entry name" value="FMN_bind"/>
    <property type="match status" value="1"/>
</dbReference>
<evidence type="ECO:0000256" key="15">
    <source>
        <dbReference type="ARBA" id="ARBA00023201"/>
    </source>
</evidence>
<dbReference type="GO" id="GO:0006814">
    <property type="term" value="P:sodium ion transport"/>
    <property type="evidence" value="ECO:0007669"/>
    <property type="project" value="UniProtKB-UniRule"/>
</dbReference>
<keyword evidence="6 16" id="KW-0288">FMN</keyword>
<dbReference type="InterPro" id="IPR010204">
    <property type="entry name" value="NqrC"/>
</dbReference>
<evidence type="ECO:0000259" key="18">
    <source>
        <dbReference type="SMART" id="SM00900"/>
    </source>
</evidence>
<accession>A0A518BKL5</accession>
<keyword evidence="1 16" id="KW-0813">Transport</keyword>
<dbReference type="PANTHER" id="PTHR37838">
    <property type="entry name" value="NA(+)-TRANSLOCATING NADH-QUINONE REDUCTASE SUBUNIT C"/>
    <property type="match status" value="1"/>
</dbReference>
<dbReference type="PANTHER" id="PTHR37838:SF1">
    <property type="entry name" value="NA(+)-TRANSLOCATING NADH-QUINONE REDUCTASE SUBUNIT C"/>
    <property type="match status" value="1"/>
</dbReference>
<evidence type="ECO:0000256" key="16">
    <source>
        <dbReference type="HAMAP-Rule" id="MF_00427"/>
    </source>
</evidence>
<dbReference type="NCBIfam" id="TIGR01938">
    <property type="entry name" value="nqrC"/>
    <property type="match status" value="1"/>
</dbReference>
<dbReference type="RefSeq" id="WP_145065759.1">
    <property type="nucleotide sequence ID" value="NZ_CP036287.1"/>
</dbReference>
<dbReference type="HAMAP" id="MF_00427">
    <property type="entry name" value="NqrC"/>
    <property type="match status" value="1"/>
</dbReference>
<keyword evidence="20" id="KW-1185">Reference proteome</keyword>
<dbReference type="GO" id="GO:0016655">
    <property type="term" value="F:oxidoreductase activity, acting on NAD(P)H, quinone or similar compound as acceptor"/>
    <property type="evidence" value="ECO:0007669"/>
    <property type="project" value="UniProtKB-UniRule"/>
</dbReference>
<dbReference type="GO" id="GO:0010181">
    <property type="term" value="F:FMN binding"/>
    <property type="evidence" value="ECO:0007669"/>
    <property type="project" value="UniProtKB-UniRule"/>
</dbReference>
<evidence type="ECO:0000256" key="11">
    <source>
        <dbReference type="ARBA" id="ARBA00023053"/>
    </source>
</evidence>
<evidence type="ECO:0000256" key="13">
    <source>
        <dbReference type="ARBA" id="ARBA00023075"/>
    </source>
</evidence>
<dbReference type="Pfam" id="PF04205">
    <property type="entry name" value="FMN_bind"/>
    <property type="match status" value="1"/>
</dbReference>
<evidence type="ECO:0000313" key="20">
    <source>
        <dbReference type="Proteomes" id="UP000316921"/>
    </source>
</evidence>
<evidence type="ECO:0000256" key="5">
    <source>
        <dbReference type="ARBA" id="ARBA00022630"/>
    </source>
</evidence>
<protein>
    <recommendedName>
        <fullName evidence="16 17">Na(+)-translocating NADH-quinone reductase subunit C</fullName>
        <shortName evidence="16 17">Na(+)-NQR subunit C</shortName>
        <shortName evidence="16 17">Na(+)-translocating NQR subunit C</shortName>
        <ecNumber evidence="16 17">7.2.1.1</ecNumber>
    </recommendedName>
    <alternativeName>
        <fullName evidence="16 17">NQR complex subunit C</fullName>
    </alternativeName>
    <alternativeName>
        <fullName evidence="16 17">NQR-1 subunit C</fullName>
    </alternativeName>
</protein>
<organism evidence="19 20">
    <name type="scientific">Engelhardtia mirabilis</name>
    <dbReference type="NCBI Taxonomy" id="2528011"/>
    <lineage>
        <taxon>Bacteria</taxon>
        <taxon>Pseudomonadati</taxon>
        <taxon>Planctomycetota</taxon>
        <taxon>Planctomycetia</taxon>
        <taxon>Planctomycetia incertae sedis</taxon>
        <taxon>Engelhardtia</taxon>
    </lineage>
</organism>
<keyword evidence="14 16" id="KW-0472">Membrane</keyword>
<dbReference type="PIRSF" id="PIRSF009437">
    <property type="entry name" value="NQR-1_subunit_C"/>
    <property type="match status" value="1"/>
</dbReference>
<keyword evidence="4 16" id="KW-0597">Phosphoprotein</keyword>
<evidence type="ECO:0000256" key="8">
    <source>
        <dbReference type="ARBA" id="ARBA00022967"/>
    </source>
</evidence>
<name>A0A518BKL5_9BACT</name>
<keyword evidence="7 16" id="KW-0812">Transmembrane</keyword>
<comment type="similarity">
    <text evidence="16 17">Belongs to the NqrC family.</text>
</comment>
<dbReference type="EC" id="7.2.1.1" evidence="16 17"/>
<evidence type="ECO:0000256" key="12">
    <source>
        <dbReference type="ARBA" id="ARBA00023065"/>
    </source>
</evidence>
<evidence type="ECO:0000256" key="7">
    <source>
        <dbReference type="ARBA" id="ARBA00022692"/>
    </source>
</evidence>
<keyword evidence="2 16" id="KW-1003">Cell membrane</keyword>
<keyword evidence="9 16" id="KW-1133">Transmembrane helix</keyword>
<keyword evidence="13 16" id="KW-0830">Ubiquinone</keyword>
<sequence length="253" mass="27767">MDFSNKYIVVFATILCLVCSLAVSVLAVELKPLQEVNKILDQRLNVLAVAGVIEGGAKLPKEEVEKLFESIEELVVDRRTGEVLLTGAEAAAVDPIREAKDPALSEPTPPEHQRTQLARLPNRLKVYKVGIEGHECWVITIWGNGLWSTLYGYMAISTDLSEVVGITYYEHGETPGLGGEVDNPRWKSQWVGKQVYDENGDPLVTVVKAGMSTHPYEVDGMSGATITSNGVKWMVDLWLGPDGYGTFLHGVQQ</sequence>
<dbReference type="EMBL" id="CP036287">
    <property type="protein sequence ID" value="QDU67515.1"/>
    <property type="molecule type" value="Genomic_DNA"/>
</dbReference>
<dbReference type="InterPro" id="IPR007329">
    <property type="entry name" value="FMN-bd"/>
</dbReference>
<dbReference type="NCBIfam" id="NF003749">
    <property type="entry name" value="PRK05346.1-5"/>
    <property type="match status" value="1"/>
</dbReference>
<gene>
    <name evidence="16 19" type="primary">nqrC</name>
    <name evidence="19" type="ORF">Pla133_26020</name>
</gene>
<keyword evidence="5 16" id="KW-0285">Flavoprotein</keyword>
<evidence type="ECO:0000256" key="14">
    <source>
        <dbReference type="ARBA" id="ARBA00023136"/>
    </source>
</evidence>
<comment type="function">
    <text evidence="16">NQR complex catalyzes the reduction of ubiquinone-1 to ubiquinol by two successive reactions, coupled with the transport of Na(+) ions from the cytoplasm to the periplasm. NqrA to NqrE are probably involved in the second step, the conversion of ubisemiquinone to ubiquinol.</text>
</comment>